<reference evidence="2" key="1">
    <citation type="journal article" date="2023" name="G3 (Bethesda)">
        <title>Whole genome assembly and annotation of the endangered Caribbean coral Acropora cervicornis.</title>
        <authorList>
            <person name="Selwyn J.D."/>
            <person name="Vollmer S.V."/>
        </authorList>
    </citation>
    <scope>NUCLEOTIDE SEQUENCE</scope>
    <source>
        <strain evidence="2">K2</strain>
    </source>
</reference>
<gene>
    <name evidence="2" type="ORF">P5673_013909</name>
</gene>
<evidence type="ECO:0000313" key="3">
    <source>
        <dbReference type="Proteomes" id="UP001249851"/>
    </source>
</evidence>
<protein>
    <recommendedName>
        <fullName evidence="1">YqaJ viral recombinase domain-containing protein</fullName>
    </recommendedName>
</protein>
<accession>A0AAD9QKL5</accession>
<feature type="domain" description="YqaJ viral recombinase" evidence="1">
    <location>
        <begin position="491"/>
        <end position="622"/>
    </location>
</feature>
<proteinExistence type="predicted"/>
<dbReference type="Proteomes" id="UP001249851">
    <property type="component" value="Unassembled WGS sequence"/>
</dbReference>
<name>A0AAD9QKL5_ACRCE</name>
<dbReference type="InterPro" id="IPR011335">
    <property type="entry name" value="Restrct_endonuc-II-like"/>
</dbReference>
<dbReference type="PANTHER" id="PTHR47526:SF3">
    <property type="entry name" value="PHD-TYPE DOMAIN-CONTAINING PROTEIN"/>
    <property type="match status" value="1"/>
</dbReference>
<dbReference type="InterPro" id="IPR011604">
    <property type="entry name" value="PDDEXK-like_dom_sf"/>
</dbReference>
<dbReference type="AlphaFoldDB" id="A0AAD9QKL5"/>
<dbReference type="Pfam" id="PF09588">
    <property type="entry name" value="YqaJ"/>
    <property type="match status" value="1"/>
</dbReference>
<dbReference type="Gene3D" id="3.90.320.10">
    <property type="match status" value="1"/>
</dbReference>
<dbReference type="InterPro" id="IPR019080">
    <property type="entry name" value="YqaJ_viral_recombinase"/>
</dbReference>
<comment type="caution">
    <text evidence="2">The sequence shown here is derived from an EMBL/GenBank/DDBJ whole genome shotgun (WGS) entry which is preliminary data.</text>
</comment>
<evidence type="ECO:0000259" key="1">
    <source>
        <dbReference type="Pfam" id="PF09588"/>
    </source>
</evidence>
<keyword evidence="3" id="KW-1185">Reference proteome</keyword>
<dbReference type="PANTHER" id="PTHR47526">
    <property type="entry name" value="ATP-DEPENDENT DNA HELICASE"/>
    <property type="match status" value="1"/>
</dbReference>
<dbReference type="EMBL" id="JARQWQ010000027">
    <property type="protein sequence ID" value="KAK2562932.1"/>
    <property type="molecule type" value="Genomic_DNA"/>
</dbReference>
<evidence type="ECO:0000313" key="2">
    <source>
        <dbReference type="EMBL" id="KAK2562932.1"/>
    </source>
</evidence>
<dbReference type="GO" id="GO:0006281">
    <property type="term" value="P:DNA repair"/>
    <property type="evidence" value="ECO:0007669"/>
    <property type="project" value="UniProtKB-ARBA"/>
</dbReference>
<dbReference type="SUPFAM" id="SSF52980">
    <property type="entry name" value="Restriction endonuclease-like"/>
    <property type="match status" value="1"/>
</dbReference>
<sequence length="698" mass="79465">MSSTTESKKTAKKESQSSISLDEIKARVMSQDPSKWSLEYIQQCLMKLGQSTSGTKELLVKRIVNLKNNPLILDKIVQERKKSLQFKSRLQVREIPPPEAPWIADSSLYPKVTRAMIKKYQALKRQGSLDQYRKALRMFNSRKVKTVKVIKEGEDIFVKAHIFKSFTPATNNGITRPAVVLFRNGAPMKGHCQCSVGLSGLCCHVICLLIFLEHYTSHRVKFIALTCTQKIQKWHRKGVTKQTELCHVPLSSFRNVRSSRKTLDSSSAKRKVNFSNDQALTDELVEKSDWSKRDVNEMVSRLKTGIQETGVNVESHIYDQLKKFDVKSGLFQQLHYNYNYRLKNALQDHNYAKDCWYDEQVLKPNFSVNNGDVWHAPLLLDNNITEDLNNEDHQLVTVMLAPAEDQYVPSAPVTKNQPMYEHETVNVYVKQLEGIVEAAKGNLVSEEGENTQEKGTTKENQFELFVSVPPMEEVNPFGFNYHEIKQNTQVWFDLRIGKVTCSIIGYLVGLAGEKEHLHYLTCIKNKIDPNKVKPRKFASFTRGQQFESEAIKAFVSETKLPVTSCGFFTHPNDNKYGGSPDGVGPGFLLEVKTRVAGSDGPLMAITAHHLLQTNYQMAMTGATIVFLQSYDPEKKTFNTFLIQKNNLLLTVTKTIIDHMITEHAITEWPHEENKLLKKLGELNFGQVPNFQSMKPLRS</sequence>
<organism evidence="2 3">
    <name type="scientific">Acropora cervicornis</name>
    <name type="common">Staghorn coral</name>
    <dbReference type="NCBI Taxonomy" id="6130"/>
    <lineage>
        <taxon>Eukaryota</taxon>
        <taxon>Metazoa</taxon>
        <taxon>Cnidaria</taxon>
        <taxon>Anthozoa</taxon>
        <taxon>Hexacorallia</taxon>
        <taxon>Scleractinia</taxon>
        <taxon>Astrocoeniina</taxon>
        <taxon>Acroporidae</taxon>
        <taxon>Acropora</taxon>
    </lineage>
</organism>
<reference evidence="2" key="2">
    <citation type="journal article" date="2023" name="Science">
        <title>Genomic signatures of disease resistance in endangered staghorn corals.</title>
        <authorList>
            <person name="Vollmer S.V."/>
            <person name="Selwyn J.D."/>
            <person name="Despard B.A."/>
            <person name="Roesel C.L."/>
        </authorList>
    </citation>
    <scope>NUCLEOTIDE SEQUENCE</scope>
    <source>
        <strain evidence="2">K2</strain>
    </source>
</reference>